<organism evidence="3 4">
    <name type="scientific">Sistotremastrum suecicum HHB10207 ss-3</name>
    <dbReference type="NCBI Taxonomy" id="1314776"/>
    <lineage>
        <taxon>Eukaryota</taxon>
        <taxon>Fungi</taxon>
        <taxon>Dikarya</taxon>
        <taxon>Basidiomycota</taxon>
        <taxon>Agaricomycotina</taxon>
        <taxon>Agaricomycetes</taxon>
        <taxon>Sistotremastrales</taxon>
        <taxon>Sistotremastraceae</taxon>
        <taxon>Sistotremastrum</taxon>
    </lineage>
</organism>
<proteinExistence type="predicted"/>
<accession>A0A166A365</accession>
<evidence type="ECO:0000313" key="3">
    <source>
        <dbReference type="EMBL" id="KZT34913.1"/>
    </source>
</evidence>
<dbReference type="Pfam" id="PF12937">
    <property type="entry name" value="F-box-like"/>
    <property type="match status" value="1"/>
</dbReference>
<protein>
    <recommendedName>
        <fullName evidence="2">F-box domain-containing protein</fullName>
    </recommendedName>
</protein>
<dbReference type="Proteomes" id="UP000076798">
    <property type="component" value="Unassembled WGS sequence"/>
</dbReference>
<feature type="compositionally biased region" description="Acidic residues" evidence="1">
    <location>
        <begin position="614"/>
        <end position="630"/>
    </location>
</feature>
<dbReference type="AlphaFoldDB" id="A0A166A365"/>
<keyword evidence="4" id="KW-1185">Reference proteome</keyword>
<dbReference type="OrthoDB" id="3221235at2759"/>
<dbReference type="Gene3D" id="1.20.1280.50">
    <property type="match status" value="1"/>
</dbReference>
<evidence type="ECO:0000259" key="2">
    <source>
        <dbReference type="Pfam" id="PF12937"/>
    </source>
</evidence>
<dbReference type="InterPro" id="IPR032675">
    <property type="entry name" value="LRR_dom_sf"/>
</dbReference>
<dbReference type="Gene3D" id="3.80.10.10">
    <property type="entry name" value="Ribonuclease Inhibitor"/>
    <property type="match status" value="1"/>
</dbReference>
<name>A0A166A365_9AGAM</name>
<sequence>MSSILNVLCEAFDVTIKAQMYDSNLLACSTLTVAQYRAKLNEDSALSLNQLPRPGIEDETAEVLRSAVQKLSNTMAAFNRELNLRSPQGRLPDEMFSRIFEYHVEGLIEDHEYINDQFEWRNILSVCSRWRSIAMNTPSIWSNINLAWGIPLIEQHMCLAVNAPLHFTLSDGAELSTEQVDAFAEMIPLNRHRVAGINIEWDVETCPLRDFYSIILSTLSGSYPMLKTLVLSSEAVHTAFPLQDSEFRNLQVLHLQNFRLPPTIWLQCPRLKSFTLEAEFALEHPQPILDLLTQHPLLEELDLCGLAFTQWRGPALTVNMDPIRMPYLRRLRLFKISHPALRWLLDMLDLPSSVEFDFELRLVSFDNVVPESFSATVLSRMRAATWLNLELPSQYHTIFTFGCSESQSDRISLRGETCDVAAFPFEALQALFIEVDPSLTTLTAETWSRIFEEWDQINDLTIRTDNVSPCLTALVIPDAAEPSATPTTAVEEHPCPSLRDLDIKKCKYDPSLLLRLLKQRHDAQIALENLHFTQYSSRHELAPFVKEIVYANAFQDLELDEGSEPDEDADGNRMDWTLNDFLEYDVGNSEYEPSESGSGSETGSDSDPYTTDPESSEDGEDENENENEDA</sequence>
<feature type="region of interest" description="Disordered" evidence="1">
    <location>
        <begin position="584"/>
        <end position="630"/>
    </location>
</feature>
<feature type="compositionally biased region" description="Low complexity" evidence="1">
    <location>
        <begin position="587"/>
        <end position="606"/>
    </location>
</feature>
<dbReference type="SUPFAM" id="SSF52047">
    <property type="entry name" value="RNI-like"/>
    <property type="match status" value="1"/>
</dbReference>
<dbReference type="EMBL" id="KV428160">
    <property type="protein sequence ID" value="KZT34913.1"/>
    <property type="molecule type" value="Genomic_DNA"/>
</dbReference>
<feature type="domain" description="F-box" evidence="2">
    <location>
        <begin position="90"/>
        <end position="146"/>
    </location>
</feature>
<gene>
    <name evidence="3" type="ORF">SISSUDRAFT_1121940</name>
</gene>
<evidence type="ECO:0000313" key="4">
    <source>
        <dbReference type="Proteomes" id="UP000076798"/>
    </source>
</evidence>
<dbReference type="InterPro" id="IPR001810">
    <property type="entry name" value="F-box_dom"/>
</dbReference>
<evidence type="ECO:0000256" key="1">
    <source>
        <dbReference type="SAM" id="MobiDB-lite"/>
    </source>
</evidence>
<reference evidence="3 4" key="1">
    <citation type="journal article" date="2016" name="Mol. Biol. Evol.">
        <title>Comparative Genomics of Early-Diverging Mushroom-Forming Fungi Provides Insights into the Origins of Lignocellulose Decay Capabilities.</title>
        <authorList>
            <person name="Nagy L.G."/>
            <person name="Riley R."/>
            <person name="Tritt A."/>
            <person name="Adam C."/>
            <person name="Daum C."/>
            <person name="Floudas D."/>
            <person name="Sun H."/>
            <person name="Yadav J.S."/>
            <person name="Pangilinan J."/>
            <person name="Larsson K.H."/>
            <person name="Matsuura K."/>
            <person name="Barry K."/>
            <person name="Labutti K."/>
            <person name="Kuo R."/>
            <person name="Ohm R.A."/>
            <person name="Bhattacharya S.S."/>
            <person name="Shirouzu T."/>
            <person name="Yoshinaga Y."/>
            <person name="Martin F.M."/>
            <person name="Grigoriev I.V."/>
            <person name="Hibbett D.S."/>
        </authorList>
    </citation>
    <scope>NUCLEOTIDE SEQUENCE [LARGE SCALE GENOMIC DNA]</scope>
    <source>
        <strain evidence="3 4">HHB10207 ss-3</strain>
    </source>
</reference>